<dbReference type="CDD" id="cd01398">
    <property type="entry name" value="RPI_A"/>
    <property type="match status" value="1"/>
</dbReference>
<feature type="binding site" evidence="3">
    <location>
        <begin position="93"/>
        <end position="96"/>
    </location>
    <ligand>
        <name>substrate</name>
    </ligand>
</feature>
<evidence type="ECO:0000256" key="1">
    <source>
        <dbReference type="ARBA" id="ARBA00001713"/>
    </source>
</evidence>
<proteinExistence type="inferred from homology"/>
<gene>
    <name evidence="3 4" type="primary">rpiA</name>
    <name evidence="4" type="ORF">EJP77_18160</name>
</gene>
<dbReference type="InterPro" id="IPR004788">
    <property type="entry name" value="Ribose5P_isomerase_type_A"/>
</dbReference>
<dbReference type="Proteomes" id="UP000272464">
    <property type="component" value="Unassembled WGS sequence"/>
</dbReference>
<comment type="caution">
    <text evidence="4">The sequence shown here is derived from an EMBL/GenBank/DDBJ whole genome shotgun (WGS) entry which is preliminary data.</text>
</comment>
<sequence>MNGKQAAGYLAAEWVKDGMTVGLGTGSTAYFTIEKLGERVAEGLKITAIATSEASEELALKYNIPLLKASEVDKLDIAIDGADELDSQLNLIKGGGAALLREKLVALHSDQFIVVADGSKVVDQLGAFKLPIEVVPFCYEWTLHTLRESYPVPFEVRMKGQDIVVTDNGNYIIDASFGRIESPQQLADELKMITGVVDHGLFIGIAAKAVVGYEDGRTEIIEGNLK</sequence>
<comment type="function">
    <text evidence="3">Catalyzes the reversible conversion of ribose-5-phosphate to ribulose 5-phosphate.</text>
</comment>
<dbReference type="GO" id="GO:0009052">
    <property type="term" value="P:pentose-phosphate shunt, non-oxidative branch"/>
    <property type="evidence" value="ECO:0007669"/>
    <property type="project" value="UniProtKB-UniRule"/>
</dbReference>
<dbReference type="Gene3D" id="3.30.70.260">
    <property type="match status" value="1"/>
</dbReference>
<reference evidence="4 5" key="1">
    <citation type="submission" date="2018-12" db="EMBL/GenBank/DDBJ databases">
        <authorList>
            <person name="Sun L."/>
            <person name="Chen Z."/>
        </authorList>
    </citation>
    <scope>NUCLEOTIDE SEQUENCE [LARGE SCALE GENOMIC DNA]</scope>
    <source>
        <strain evidence="4 5">3-5-3</strain>
    </source>
</reference>
<feature type="binding site" evidence="3">
    <location>
        <position position="120"/>
    </location>
    <ligand>
        <name>substrate</name>
    </ligand>
</feature>
<evidence type="ECO:0000256" key="2">
    <source>
        <dbReference type="ARBA" id="ARBA00023235"/>
    </source>
</evidence>
<organism evidence="4 5">
    <name type="scientific">Paenibacillus zeisoli</name>
    <dbReference type="NCBI Taxonomy" id="2496267"/>
    <lineage>
        <taxon>Bacteria</taxon>
        <taxon>Bacillati</taxon>
        <taxon>Bacillota</taxon>
        <taxon>Bacilli</taxon>
        <taxon>Bacillales</taxon>
        <taxon>Paenibacillaceae</taxon>
        <taxon>Paenibacillus</taxon>
    </lineage>
</organism>
<dbReference type="GO" id="GO:0006014">
    <property type="term" value="P:D-ribose metabolic process"/>
    <property type="evidence" value="ECO:0007669"/>
    <property type="project" value="TreeGrafter"/>
</dbReference>
<dbReference type="NCBIfam" id="NF001924">
    <property type="entry name" value="PRK00702.1"/>
    <property type="match status" value="1"/>
</dbReference>
<dbReference type="PANTHER" id="PTHR11934">
    <property type="entry name" value="RIBOSE-5-PHOSPHATE ISOMERASE"/>
    <property type="match status" value="1"/>
</dbReference>
<dbReference type="RefSeq" id="WP_127200680.1">
    <property type="nucleotide sequence ID" value="NZ_RZNX01000011.1"/>
</dbReference>
<accession>A0A433X1Y0</accession>
<name>A0A433X1Y0_9BACL</name>
<dbReference type="UniPathway" id="UPA00115">
    <property type="reaction ID" value="UER00412"/>
</dbReference>
<dbReference type="GO" id="GO:0005829">
    <property type="term" value="C:cytosol"/>
    <property type="evidence" value="ECO:0007669"/>
    <property type="project" value="TreeGrafter"/>
</dbReference>
<dbReference type="InterPro" id="IPR020672">
    <property type="entry name" value="Ribose5P_isomerase_typA_subgr"/>
</dbReference>
<dbReference type="SUPFAM" id="SSF100950">
    <property type="entry name" value="NagB/RpiA/CoA transferase-like"/>
    <property type="match status" value="1"/>
</dbReference>
<dbReference type="Gene3D" id="3.40.50.1360">
    <property type="match status" value="1"/>
</dbReference>
<feature type="binding site" evidence="3">
    <location>
        <begin position="25"/>
        <end position="28"/>
    </location>
    <ligand>
        <name>substrate</name>
    </ligand>
</feature>
<feature type="binding site" evidence="3">
    <location>
        <begin position="80"/>
        <end position="83"/>
    </location>
    <ligand>
        <name>substrate</name>
    </ligand>
</feature>
<dbReference type="PANTHER" id="PTHR11934:SF0">
    <property type="entry name" value="RIBOSE-5-PHOSPHATE ISOMERASE"/>
    <property type="match status" value="1"/>
</dbReference>
<dbReference type="EMBL" id="RZNX01000011">
    <property type="protein sequence ID" value="RUT28136.1"/>
    <property type="molecule type" value="Genomic_DNA"/>
</dbReference>
<evidence type="ECO:0000256" key="3">
    <source>
        <dbReference type="HAMAP-Rule" id="MF_00170"/>
    </source>
</evidence>
<comment type="pathway">
    <text evidence="3">Carbohydrate degradation; pentose phosphate pathway; D-ribose 5-phosphate from D-ribulose 5-phosphate (non-oxidative stage): step 1/1.</text>
</comment>
<dbReference type="EC" id="5.3.1.6" evidence="3"/>
<evidence type="ECO:0000313" key="4">
    <source>
        <dbReference type="EMBL" id="RUT28136.1"/>
    </source>
</evidence>
<dbReference type="SUPFAM" id="SSF75445">
    <property type="entry name" value="D-ribose-5-phosphate isomerase (RpiA), lid domain"/>
    <property type="match status" value="1"/>
</dbReference>
<evidence type="ECO:0000313" key="5">
    <source>
        <dbReference type="Proteomes" id="UP000272464"/>
    </source>
</evidence>
<dbReference type="NCBIfam" id="TIGR00021">
    <property type="entry name" value="rpiA"/>
    <property type="match status" value="1"/>
</dbReference>
<protein>
    <recommendedName>
        <fullName evidence="3">Ribose-5-phosphate isomerase A</fullName>
        <ecNumber evidence="3">5.3.1.6</ecNumber>
    </recommendedName>
    <alternativeName>
        <fullName evidence="3">Phosphoriboisomerase A</fullName>
        <shortName evidence="3">PRI</shortName>
    </alternativeName>
</protein>
<keyword evidence="2 3" id="KW-0413">Isomerase</keyword>
<dbReference type="OrthoDB" id="5870696at2"/>
<dbReference type="Pfam" id="PF06026">
    <property type="entry name" value="Rib_5-P_isom_A"/>
    <property type="match status" value="1"/>
</dbReference>
<dbReference type="HAMAP" id="MF_00170">
    <property type="entry name" value="Rib_5P_isom_A"/>
    <property type="match status" value="1"/>
</dbReference>
<dbReference type="GO" id="GO:0004751">
    <property type="term" value="F:ribose-5-phosphate isomerase activity"/>
    <property type="evidence" value="ECO:0007669"/>
    <property type="project" value="UniProtKB-UniRule"/>
</dbReference>
<feature type="active site" description="Proton acceptor" evidence="3">
    <location>
        <position position="102"/>
    </location>
</feature>
<dbReference type="AlphaFoldDB" id="A0A433X1Y0"/>
<dbReference type="FunFam" id="3.40.50.1360:FF:000001">
    <property type="entry name" value="Ribose-5-phosphate isomerase A"/>
    <property type="match status" value="1"/>
</dbReference>
<keyword evidence="5" id="KW-1185">Reference proteome</keyword>
<comment type="catalytic activity">
    <reaction evidence="1 3">
        <text>aldehydo-D-ribose 5-phosphate = D-ribulose 5-phosphate</text>
        <dbReference type="Rhea" id="RHEA:14657"/>
        <dbReference type="ChEBI" id="CHEBI:58121"/>
        <dbReference type="ChEBI" id="CHEBI:58273"/>
        <dbReference type="EC" id="5.3.1.6"/>
    </reaction>
</comment>
<comment type="similarity">
    <text evidence="3">Belongs to the ribose 5-phosphate isomerase family.</text>
</comment>
<dbReference type="InterPro" id="IPR037171">
    <property type="entry name" value="NagB/RpiA_transferase-like"/>
</dbReference>
<comment type="subunit">
    <text evidence="3">Homodimer.</text>
</comment>